<dbReference type="Gene3D" id="3.60.21.10">
    <property type="match status" value="1"/>
</dbReference>
<evidence type="ECO:0000259" key="1">
    <source>
        <dbReference type="Pfam" id="PF00149"/>
    </source>
</evidence>
<protein>
    <submittedName>
        <fullName evidence="2">Metallophosphoesterase</fullName>
    </submittedName>
</protein>
<dbReference type="RefSeq" id="WP_349143482.1">
    <property type="nucleotide sequence ID" value="NZ_JBBMFC010000001.1"/>
</dbReference>
<dbReference type="InterPro" id="IPR004843">
    <property type="entry name" value="Calcineurin-like_PHP"/>
</dbReference>
<evidence type="ECO:0000313" key="2">
    <source>
        <dbReference type="EMBL" id="MEQ2577385.1"/>
    </source>
</evidence>
<dbReference type="Proteomes" id="UP001470288">
    <property type="component" value="Unassembled WGS sequence"/>
</dbReference>
<accession>A0ABV1HXS9</accession>
<dbReference type="EMBL" id="JBBMFC010000001">
    <property type="protein sequence ID" value="MEQ2577385.1"/>
    <property type="molecule type" value="Genomic_DNA"/>
</dbReference>
<organism evidence="2 3">
    <name type="scientific">Hominiventricola aquisgranensis</name>
    <dbReference type="NCBI Taxonomy" id="3133164"/>
    <lineage>
        <taxon>Bacteria</taxon>
        <taxon>Bacillati</taxon>
        <taxon>Bacillota</taxon>
        <taxon>Clostridia</taxon>
        <taxon>Lachnospirales</taxon>
        <taxon>Lachnospiraceae</taxon>
        <taxon>Hominiventricola</taxon>
    </lineage>
</organism>
<gene>
    <name evidence="2" type="ORF">WMO62_00835</name>
</gene>
<feature type="domain" description="Calcineurin-like phosphoesterase" evidence="1">
    <location>
        <begin position="2"/>
        <end position="232"/>
    </location>
</feature>
<evidence type="ECO:0000313" key="3">
    <source>
        <dbReference type="Proteomes" id="UP001470288"/>
    </source>
</evidence>
<name>A0ABV1HXS9_9FIRM</name>
<keyword evidence="3" id="KW-1185">Reference proteome</keyword>
<dbReference type="SUPFAM" id="SSF56300">
    <property type="entry name" value="Metallo-dependent phosphatases"/>
    <property type="match status" value="1"/>
</dbReference>
<dbReference type="Pfam" id="PF00149">
    <property type="entry name" value="Metallophos"/>
    <property type="match status" value="1"/>
</dbReference>
<comment type="caution">
    <text evidence="2">The sequence shown here is derived from an EMBL/GenBank/DDBJ whole genome shotgun (WGS) entry which is preliminary data.</text>
</comment>
<sequence length="251" mass="29941">MIYVTGDCHQNFRKFNTKIFPEQKEMTKEDYVIICGDFGGVWNKEVENKEEKHLLDWLEEKPFTTLFVDGNHENFDRLYSYPVELWYGGKVHKIRPSVIHLMRGQIYEIDGKSFFTFGGASSHDIESGILDPEDPDFKEKKKWLDREWRSYRVNHITWWAQELPSEEEMQEGRTNLAAHDNQIDFIVTHCCATSTQMLIDAQKLKPDIETDYLEEIKQTIQFKKWFFGHYHDNRNVSKKEILIYEQFVRIG</sequence>
<reference evidence="2 3" key="1">
    <citation type="submission" date="2024-03" db="EMBL/GenBank/DDBJ databases">
        <title>Human intestinal bacterial collection.</title>
        <authorList>
            <person name="Pauvert C."/>
            <person name="Hitch T.C.A."/>
            <person name="Clavel T."/>
        </authorList>
    </citation>
    <scope>NUCLEOTIDE SEQUENCE [LARGE SCALE GENOMIC DNA]</scope>
    <source>
        <strain evidence="2 3">CLA-AA-H78B</strain>
    </source>
</reference>
<proteinExistence type="predicted"/>
<dbReference type="InterPro" id="IPR029052">
    <property type="entry name" value="Metallo-depent_PP-like"/>
</dbReference>